<dbReference type="Pfam" id="PF00534">
    <property type="entry name" value="Glycos_transf_1"/>
    <property type="match status" value="1"/>
</dbReference>
<proteinExistence type="predicted"/>
<dbReference type="SUPFAM" id="SSF53756">
    <property type="entry name" value="UDP-Glycosyltransferase/glycogen phosphorylase"/>
    <property type="match status" value="1"/>
</dbReference>
<dbReference type="InterPro" id="IPR001296">
    <property type="entry name" value="Glyco_trans_1"/>
</dbReference>
<accession>A0ABS9VRJ0</accession>
<evidence type="ECO:0000313" key="3">
    <source>
        <dbReference type="Proteomes" id="UP001203058"/>
    </source>
</evidence>
<evidence type="ECO:0000313" key="2">
    <source>
        <dbReference type="EMBL" id="MCH8617147.1"/>
    </source>
</evidence>
<dbReference type="CDD" id="cd03809">
    <property type="entry name" value="GT4_MtfB-like"/>
    <property type="match status" value="1"/>
</dbReference>
<name>A0ABS9VRJ0_9SPHN</name>
<comment type="caution">
    <text evidence="2">The sequence shown here is derived from an EMBL/GenBank/DDBJ whole genome shotgun (WGS) entry which is preliminary data.</text>
</comment>
<evidence type="ECO:0000259" key="1">
    <source>
        <dbReference type="Pfam" id="PF00534"/>
    </source>
</evidence>
<keyword evidence="3" id="KW-1185">Reference proteome</keyword>
<dbReference type="EMBL" id="JAKZHW010000002">
    <property type="protein sequence ID" value="MCH8617147.1"/>
    <property type="molecule type" value="Genomic_DNA"/>
</dbReference>
<sequence length="328" mass="36273">MDRKASSALFDLLAEPSVSFRRNLFLGALRHGAKRKCAGNGRFYLNIGHTGLNDPGLRDWVRRADVRPIYFVHDLIPVSHPQYCRAGERERHIERMRTVVETAAGVITNSQATIANLRQFASEVRKPLAPTVAAWLGSTSLPASSPAPADRPNFVTLGTVEARKNHILLLEVWGGLIEKLGSAAPRLTVVGQRGWEAQRAIEMLDREAFGDAVIEISDCDDAELARQLRAARALLFPSFAEGFGMPLIEAFQAGVPAIASDLPVFREIGQGIPDLLDPTDRVAWQRAIEDYSRADSVARNAQLRRLSSFEAPTWDDHFAKVDSWLDTL</sequence>
<dbReference type="Gene3D" id="3.40.50.2000">
    <property type="entry name" value="Glycogen Phosphorylase B"/>
    <property type="match status" value="1"/>
</dbReference>
<dbReference type="PANTHER" id="PTHR46401:SF9">
    <property type="entry name" value="MANNOSYLTRANSFERASE A"/>
    <property type="match status" value="1"/>
</dbReference>
<reference evidence="2 3" key="1">
    <citation type="submission" date="2022-03" db="EMBL/GenBank/DDBJ databases">
        <authorList>
            <person name="Jo J.-H."/>
            <person name="Im W.-T."/>
        </authorList>
    </citation>
    <scope>NUCLEOTIDE SEQUENCE [LARGE SCALE GENOMIC DNA]</scope>
    <source>
        <strain evidence="2 3">SM33</strain>
    </source>
</reference>
<dbReference type="Proteomes" id="UP001203058">
    <property type="component" value="Unassembled WGS sequence"/>
</dbReference>
<feature type="domain" description="Glycosyl transferase family 1" evidence="1">
    <location>
        <begin position="142"/>
        <end position="268"/>
    </location>
</feature>
<organism evidence="2 3">
    <name type="scientific">Sphingomonas telluris</name>
    <dbReference type="NCBI Taxonomy" id="2907998"/>
    <lineage>
        <taxon>Bacteria</taxon>
        <taxon>Pseudomonadati</taxon>
        <taxon>Pseudomonadota</taxon>
        <taxon>Alphaproteobacteria</taxon>
        <taxon>Sphingomonadales</taxon>
        <taxon>Sphingomonadaceae</taxon>
        <taxon>Sphingomonas</taxon>
    </lineage>
</organism>
<protein>
    <submittedName>
        <fullName evidence="2">Glycosyltransferase family 4 protein</fullName>
    </submittedName>
</protein>
<gene>
    <name evidence="2" type="ORF">LZ016_13700</name>
</gene>
<dbReference type="RefSeq" id="WP_241448014.1">
    <property type="nucleotide sequence ID" value="NZ_JAKZHW010000002.1"/>
</dbReference>
<dbReference type="PANTHER" id="PTHR46401">
    <property type="entry name" value="GLYCOSYLTRANSFERASE WBBK-RELATED"/>
    <property type="match status" value="1"/>
</dbReference>